<dbReference type="AlphaFoldDB" id="A0A1H8XWJ0"/>
<evidence type="ECO:0000313" key="3">
    <source>
        <dbReference type="Proteomes" id="UP000198582"/>
    </source>
</evidence>
<keyword evidence="1" id="KW-0732">Signal</keyword>
<name>A0A1H8XWJ0_9PSEU</name>
<evidence type="ECO:0000256" key="1">
    <source>
        <dbReference type="SAM" id="SignalP"/>
    </source>
</evidence>
<accession>A0A1H8XWJ0</accession>
<dbReference type="Proteomes" id="UP000198582">
    <property type="component" value="Unassembled WGS sequence"/>
</dbReference>
<organism evidence="2 3">
    <name type="scientific">Amycolatopsis saalfeldensis</name>
    <dbReference type="NCBI Taxonomy" id="394193"/>
    <lineage>
        <taxon>Bacteria</taxon>
        <taxon>Bacillati</taxon>
        <taxon>Actinomycetota</taxon>
        <taxon>Actinomycetes</taxon>
        <taxon>Pseudonocardiales</taxon>
        <taxon>Pseudonocardiaceae</taxon>
        <taxon>Amycolatopsis</taxon>
    </lineage>
</organism>
<keyword evidence="3" id="KW-1185">Reference proteome</keyword>
<sequence length="209" mass="20810">MKARLAAVAALAVVSLSAATGIAAASPLPPLKIRNGVLTVCLNAAAQRAFTADGLRMAAIAPATQSTTADGRSCVKFAVVGESNLDITEAHATLPGGFDFGNAAGRHLTLTGLDVRTRGLTLVATAKVDNRPSPVDVFYVNVLQAGIQPQVLPLGVKLAAQCMLTGQLAGAMKTDLGAAPLAGDTAMLAATGSADLGPSLLPDSAGQAG</sequence>
<dbReference type="EMBL" id="FOEF01000009">
    <property type="protein sequence ID" value="SEP44122.1"/>
    <property type="molecule type" value="Genomic_DNA"/>
</dbReference>
<proteinExistence type="predicted"/>
<reference evidence="3" key="1">
    <citation type="submission" date="2016-10" db="EMBL/GenBank/DDBJ databases">
        <authorList>
            <person name="Varghese N."/>
            <person name="Submissions S."/>
        </authorList>
    </citation>
    <scope>NUCLEOTIDE SEQUENCE [LARGE SCALE GENOMIC DNA]</scope>
    <source>
        <strain evidence="3">DSM 44993</strain>
    </source>
</reference>
<protein>
    <recommendedName>
        <fullName evidence="4">CHRD domain-containing protein</fullName>
    </recommendedName>
</protein>
<evidence type="ECO:0000313" key="2">
    <source>
        <dbReference type="EMBL" id="SEP44122.1"/>
    </source>
</evidence>
<feature type="chain" id="PRO_5011548498" description="CHRD domain-containing protein" evidence="1">
    <location>
        <begin position="26"/>
        <end position="209"/>
    </location>
</feature>
<feature type="signal peptide" evidence="1">
    <location>
        <begin position="1"/>
        <end position="25"/>
    </location>
</feature>
<evidence type="ECO:0008006" key="4">
    <source>
        <dbReference type="Google" id="ProtNLM"/>
    </source>
</evidence>
<gene>
    <name evidence="2" type="ORF">SAMN04489732_109175</name>
</gene>